<gene>
    <name evidence="2" type="ORF">BAU28_08340</name>
</gene>
<dbReference type="PANTHER" id="PTHR46438:SF11">
    <property type="entry name" value="LIPASE-RELATED"/>
    <property type="match status" value="1"/>
</dbReference>
<evidence type="ECO:0000313" key="3">
    <source>
        <dbReference type="Proteomes" id="UP000182788"/>
    </source>
</evidence>
<dbReference type="InterPro" id="IPR000639">
    <property type="entry name" value="Epox_hydrolase-like"/>
</dbReference>
<protein>
    <submittedName>
        <fullName evidence="2">Hydrolase</fullName>
    </submittedName>
</protein>
<evidence type="ECO:0000313" key="2">
    <source>
        <dbReference type="EMBL" id="OJD81021.1"/>
    </source>
</evidence>
<feature type="domain" description="AB hydrolase-1" evidence="1">
    <location>
        <begin position="35"/>
        <end position="268"/>
    </location>
</feature>
<dbReference type="GO" id="GO:0016787">
    <property type="term" value="F:hydrolase activity"/>
    <property type="evidence" value="ECO:0007669"/>
    <property type="project" value="UniProtKB-KW"/>
</dbReference>
<dbReference type="Pfam" id="PF00561">
    <property type="entry name" value="Abhydrolase_1"/>
    <property type="match status" value="1"/>
</dbReference>
<comment type="caution">
    <text evidence="2">The sequence shown here is derived from an EMBL/GenBank/DDBJ whole genome shotgun (WGS) entry which is preliminary data.</text>
</comment>
<sequence length="281" mass="32478">MNHECKCPYFTFSTRGTTIHYELYEHNNNINKGRPTFVLVHGFLSSSFSYRRLIPLLMKEGTVIALDLPPFGKSDKSHLFKYSYHNLAAIIIDLIEHLALSDIVLVGHSMGGQISLYVNRLRPELISKTILLCSSSYLARANLPLLYSSYLPFFHLYVKNWIIRRGIVHNLMNVVHDHSLIDNEMMEGYAAPFYDNRIFPALTRMIRDREGDLSSTELQKIETPILLIWGEKDRVVPLQVGRRLHKDLPNSTFISYENTGHLLPEEKPEHVYEEIMAFSAR</sequence>
<organism evidence="2 3">
    <name type="scientific">Bacillus paramycoides</name>
    <dbReference type="NCBI Taxonomy" id="2026194"/>
    <lineage>
        <taxon>Bacteria</taxon>
        <taxon>Bacillati</taxon>
        <taxon>Bacillota</taxon>
        <taxon>Bacilli</taxon>
        <taxon>Bacillales</taxon>
        <taxon>Bacillaceae</taxon>
        <taxon>Bacillus</taxon>
        <taxon>Bacillus cereus group</taxon>
    </lineage>
</organism>
<dbReference type="AlphaFoldDB" id="A0A1J9VXX6"/>
<dbReference type="PANTHER" id="PTHR46438">
    <property type="entry name" value="ALPHA/BETA-HYDROLASES SUPERFAMILY PROTEIN"/>
    <property type="match status" value="1"/>
</dbReference>
<dbReference type="PRINTS" id="PR00111">
    <property type="entry name" value="ABHYDROLASE"/>
</dbReference>
<dbReference type="Gene3D" id="3.40.50.1820">
    <property type="entry name" value="alpha/beta hydrolase"/>
    <property type="match status" value="1"/>
</dbReference>
<accession>A0A1J9VXX6</accession>
<dbReference type="RefSeq" id="WP_002173994.1">
    <property type="nucleotide sequence ID" value="NZ_CBCSHB010000035.1"/>
</dbReference>
<name>A0A1J9VXX6_9BACI</name>
<dbReference type="GeneID" id="87591447"/>
<dbReference type="FunFam" id="3.40.50.1820:FF:000149">
    <property type="entry name" value="Alpha/beta hydrolase fold"/>
    <property type="match status" value="1"/>
</dbReference>
<reference evidence="2 3" key="1">
    <citation type="submission" date="2016-06" db="EMBL/GenBank/DDBJ databases">
        <title>First insights into the genetic diversity and population structure of in the Bacillus cereus group bacteria from diverse marine environments.</title>
        <authorList>
            <person name="Liu Y."/>
            <person name="Lai Q."/>
            <person name="Shao Z."/>
        </authorList>
    </citation>
    <scope>NUCLEOTIDE SEQUENCE [LARGE SCALE GENOMIC DNA]</scope>
    <source>
        <strain evidence="2 3">NH24A2</strain>
    </source>
</reference>
<dbReference type="InterPro" id="IPR029058">
    <property type="entry name" value="AB_hydrolase_fold"/>
</dbReference>
<keyword evidence="2" id="KW-0378">Hydrolase</keyword>
<dbReference type="SUPFAM" id="SSF53474">
    <property type="entry name" value="alpha/beta-Hydrolases"/>
    <property type="match status" value="1"/>
</dbReference>
<evidence type="ECO:0000259" key="1">
    <source>
        <dbReference type="Pfam" id="PF00561"/>
    </source>
</evidence>
<proteinExistence type="predicted"/>
<dbReference type="PRINTS" id="PR00412">
    <property type="entry name" value="EPOXHYDRLASE"/>
</dbReference>
<dbReference type="Proteomes" id="UP000182788">
    <property type="component" value="Unassembled WGS sequence"/>
</dbReference>
<dbReference type="InterPro" id="IPR000073">
    <property type="entry name" value="AB_hydrolase_1"/>
</dbReference>
<dbReference type="EMBL" id="MAOI01000058">
    <property type="protein sequence ID" value="OJD81021.1"/>
    <property type="molecule type" value="Genomic_DNA"/>
</dbReference>